<comment type="subcellular location">
    <subcellularLocation>
        <location evidence="8">Cytoplasm</location>
    </subcellularLocation>
</comment>
<keyword evidence="6 8" id="KW-0342">GTP-binding</keyword>
<keyword evidence="10" id="KW-0548">Nucleotidyltransferase</keyword>
<dbReference type="InterPro" id="IPR029044">
    <property type="entry name" value="Nucleotide-diphossugar_trans"/>
</dbReference>
<sequence>MNNVTSTLTNNKNTPIVILCGGKSSRMQRDKSLLPFNDYTSLIQYQYERLKSEFTDVYISTKKHKFDFLDSKHEDIIYDKDEEYSPIVALQTIFETLKSEKVCIITVDTPLITTVTINKLINASLASDITIATTSNREHNLCGVFSKNVLSFIKNMLRKNIHKVGYLLKHSRTNYLKCENEEEFLNMNTPDDYKAALARISLTNK</sequence>
<dbReference type="GO" id="GO:0005737">
    <property type="term" value="C:cytoplasm"/>
    <property type="evidence" value="ECO:0007669"/>
    <property type="project" value="UniProtKB-SubCell"/>
</dbReference>
<evidence type="ECO:0000256" key="7">
    <source>
        <dbReference type="ARBA" id="ARBA00023150"/>
    </source>
</evidence>
<dbReference type="PANTHER" id="PTHR19136">
    <property type="entry name" value="MOLYBDENUM COFACTOR GUANYLYLTRANSFERASE"/>
    <property type="match status" value="1"/>
</dbReference>
<dbReference type="GO" id="GO:0005525">
    <property type="term" value="F:GTP binding"/>
    <property type="evidence" value="ECO:0007669"/>
    <property type="project" value="UniProtKB-UniRule"/>
</dbReference>
<evidence type="ECO:0000256" key="6">
    <source>
        <dbReference type="ARBA" id="ARBA00023134"/>
    </source>
</evidence>
<evidence type="ECO:0000259" key="9">
    <source>
        <dbReference type="Pfam" id="PF12804"/>
    </source>
</evidence>
<dbReference type="InterPro" id="IPR013482">
    <property type="entry name" value="Molybde_CF_guanTrfase"/>
</dbReference>
<comment type="caution">
    <text evidence="10">The sequence shown here is derived from an EMBL/GenBank/DDBJ whole genome shotgun (WGS) entry which is preliminary data.</text>
</comment>
<comment type="catalytic activity">
    <reaction evidence="8">
        <text>Mo-molybdopterin + GTP + H(+) = Mo-molybdopterin guanine dinucleotide + diphosphate</text>
        <dbReference type="Rhea" id="RHEA:34243"/>
        <dbReference type="ChEBI" id="CHEBI:15378"/>
        <dbReference type="ChEBI" id="CHEBI:33019"/>
        <dbReference type="ChEBI" id="CHEBI:37565"/>
        <dbReference type="ChEBI" id="CHEBI:71302"/>
        <dbReference type="ChEBI" id="CHEBI:71310"/>
        <dbReference type="EC" id="2.7.7.77"/>
    </reaction>
</comment>
<dbReference type="Gene3D" id="3.90.550.10">
    <property type="entry name" value="Spore Coat Polysaccharide Biosynthesis Protein SpsA, Chain A"/>
    <property type="match status" value="1"/>
</dbReference>
<dbReference type="PANTHER" id="PTHR19136:SF81">
    <property type="entry name" value="MOLYBDENUM COFACTOR GUANYLYLTRANSFERASE"/>
    <property type="match status" value="1"/>
</dbReference>
<feature type="binding site" evidence="8">
    <location>
        <position position="31"/>
    </location>
    <ligand>
        <name>GTP</name>
        <dbReference type="ChEBI" id="CHEBI:37565"/>
    </ligand>
</feature>
<dbReference type="Pfam" id="PF12804">
    <property type="entry name" value="NTP_transf_3"/>
    <property type="match status" value="1"/>
</dbReference>
<keyword evidence="2 8" id="KW-0808">Transferase</keyword>
<comment type="similarity">
    <text evidence="8">Belongs to the MobA family.</text>
</comment>
<dbReference type="NCBIfam" id="NF001837">
    <property type="entry name" value="PRK00560.1"/>
    <property type="match status" value="1"/>
</dbReference>
<reference evidence="10 11" key="1">
    <citation type="submission" date="2017-10" db="EMBL/GenBank/DDBJ databases">
        <title>Genomics of the genus Arcobacter.</title>
        <authorList>
            <person name="Perez-Cataluna A."/>
            <person name="Figueras M.J."/>
        </authorList>
    </citation>
    <scope>NUCLEOTIDE SEQUENCE [LARGE SCALE GENOMIC DNA]</scope>
    <source>
        <strain evidence="10 11">CECT 8987</strain>
    </source>
</reference>
<evidence type="ECO:0000256" key="8">
    <source>
        <dbReference type="HAMAP-Rule" id="MF_00316"/>
    </source>
</evidence>
<organism evidence="10 11">
    <name type="scientific">Candidatus Marinarcus aquaticus</name>
    <dbReference type="NCBI Taxonomy" id="2044504"/>
    <lineage>
        <taxon>Bacteria</taxon>
        <taxon>Pseudomonadati</taxon>
        <taxon>Campylobacterota</taxon>
        <taxon>Epsilonproteobacteria</taxon>
        <taxon>Campylobacterales</taxon>
        <taxon>Arcobacteraceae</taxon>
        <taxon>Candidatus Marinarcus</taxon>
    </lineage>
</organism>
<protein>
    <recommendedName>
        <fullName evidence="8">Probable molybdenum cofactor guanylyltransferase</fullName>
        <shortName evidence="8">MoCo guanylyltransferase</shortName>
        <ecNumber evidence="8">2.7.7.77</ecNumber>
    </recommendedName>
    <alternativeName>
        <fullName evidence="8">GTP:molybdopterin guanylyltransferase</fullName>
    </alternativeName>
    <alternativeName>
        <fullName evidence="8">Mo-MPT guanylyltransferase</fullName>
    </alternativeName>
    <alternativeName>
        <fullName evidence="8">Molybdopterin guanylyltransferase</fullName>
    </alternativeName>
    <alternativeName>
        <fullName evidence="8">Molybdopterin-guanine dinucleotide synthase</fullName>
        <shortName evidence="8">MGD synthase</shortName>
    </alternativeName>
</protein>
<dbReference type="SUPFAM" id="SSF53448">
    <property type="entry name" value="Nucleotide-diphospho-sugar transferases"/>
    <property type="match status" value="1"/>
</dbReference>
<evidence type="ECO:0000256" key="2">
    <source>
        <dbReference type="ARBA" id="ARBA00022679"/>
    </source>
</evidence>
<feature type="domain" description="MobA-like NTP transferase" evidence="9">
    <location>
        <begin position="17"/>
        <end position="159"/>
    </location>
</feature>
<keyword evidence="5 8" id="KW-0460">Magnesium</keyword>
<feature type="binding site" evidence="8">
    <location>
        <begin position="19"/>
        <end position="21"/>
    </location>
    <ligand>
        <name>GTP</name>
        <dbReference type="ChEBI" id="CHEBI:37565"/>
    </ligand>
</feature>
<keyword evidence="3 8" id="KW-0479">Metal-binding</keyword>
<dbReference type="GO" id="GO:0046872">
    <property type="term" value="F:metal ion binding"/>
    <property type="evidence" value="ECO:0007669"/>
    <property type="project" value="UniProtKB-KW"/>
</dbReference>
<feature type="binding site" evidence="8">
    <location>
        <position position="108"/>
    </location>
    <ligand>
        <name>Mg(2+)</name>
        <dbReference type="ChEBI" id="CHEBI:18420"/>
    </ligand>
</feature>
<dbReference type="GO" id="GO:0061603">
    <property type="term" value="F:molybdenum cofactor guanylyltransferase activity"/>
    <property type="evidence" value="ECO:0007669"/>
    <property type="project" value="UniProtKB-EC"/>
</dbReference>
<evidence type="ECO:0000256" key="5">
    <source>
        <dbReference type="ARBA" id="ARBA00022842"/>
    </source>
</evidence>
<accession>A0A4Q0XRJ9</accession>
<evidence type="ECO:0000313" key="10">
    <source>
        <dbReference type="EMBL" id="RXJ57895.1"/>
    </source>
</evidence>
<name>A0A4Q0XRJ9_9BACT</name>
<evidence type="ECO:0000313" key="11">
    <source>
        <dbReference type="Proteomes" id="UP000290657"/>
    </source>
</evidence>
<dbReference type="Proteomes" id="UP000290657">
    <property type="component" value="Unassembled WGS sequence"/>
</dbReference>
<feature type="binding site" evidence="8">
    <location>
        <position position="108"/>
    </location>
    <ligand>
        <name>GTP</name>
        <dbReference type="ChEBI" id="CHEBI:37565"/>
    </ligand>
</feature>
<comment type="function">
    <text evidence="8">Transfers a GMP moiety from GTP to Mo-molybdopterin (Mo-MPT) cofactor (Moco or molybdenum cofactor) to form Mo-molybdopterin guanine dinucleotide (Mo-MGD) cofactor.</text>
</comment>
<dbReference type="InterPro" id="IPR025877">
    <property type="entry name" value="MobA-like_NTP_Trfase"/>
</dbReference>
<dbReference type="GO" id="GO:1902758">
    <property type="term" value="P:bis(molybdopterin guanine dinucleotide)molybdenum biosynthetic process"/>
    <property type="evidence" value="ECO:0007669"/>
    <property type="project" value="TreeGrafter"/>
</dbReference>
<keyword evidence="1 8" id="KW-0963">Cytoplasm</keyword>
<proteinExistence type="inferred from homology"/>
<gene>
    <name evidence="8" type="primary">mobA</name>
    <name evidence="10" type="ORF">CRV04_05150</name>
</gene>
<dbReference type="HAMAP" id="MF_00316">
    <property type="entry name" value="MobA"/>
    <property type="match status" value="1"/>
</dbReference>
<evidence type="ECO:0000256" key="3">
    <source>
        <dbReference type="ARBA" id="ARBA00022723"/>
    </source>
</evidence>
<dbReference type="EC" id="2.7.7.77" evidence="8"/>
<evidence type="ECO:0000256" key="1">
    <source>
        <dbReference type="ARBA" id="ARBA00022490"/>
    </source>
</evidence>
<comment type="cofactor">
    <cofactor evidence="8">
        <name>Mg(2+)</name>
        <dbReference type="ChEBI" id="CHEBI:18420"/>
    </cofactor>
</comment>
<dbReference type="RefSeq" id="WP_128995758.1">
    <property type="nucleotide sequence ID" value="NZ_PDKN01000003.1"/>
</dbReference>
<keyword evidence="11" id="KW-1185">Reference proteome</keyword>
<keyword evidence="4 8" id="KW-0547">Nucleotide-binding</keyword>
<dbReference type="EMBL" id="PDKN01000003">
    <property type="protein sequence ID" value="RXJ57895.1"/>
    <property type="molecule type" value="Genomic_DNA"/>
</dbReference>
<dbReference type="CDD" id="cd02503">
    <property type="entry name" value="MobA"/>
    <property type="match status" value="1"/>
</dbReference>
<comment type="domain">
    <text evidence="8">The N-terminal domain determines nucleotide recognition and specific binding, while the C-terminal domain determines the specific binding to the target protein.</text>
</comment>
<keyword evidence="7 8" id="KW-0501">Molybdenum cofactor biosynthesis</keyword>
<feature type="binding site" evidence="8">
    <location>
        <position position="79"/>
    </location>
    <ligand>
        <name>GTP</name>
        <dbReference type="ChEBI" id="CHEBI:37565"/>
    </ligand>
</feature>
<dbReference type="AlphaFoldDB" id="A0A4Q0XRJ9"/>
<dbReference type="OrthoDB" id="9788394at2"/>
<comment type="caution">
    <text evidence="8">Lacks conserved residue(s) required for the propagation of feature annotation.</text>
</comment>
<evidence type="ECO:0000256" key="4">
    <source>
        <dbReference type="ARBA" id="ARBA00022741"/>
    </source>
</evidence>